<proteinExistence type="predicted"/>
<feature type="domain" description="Glycosyl transferase family 1" evidence="1">
    <location>
        <begin position="186"/>
        <end position="342"/>
    </location>
</feature>
<dbReference type="Gene3D" id="3.40.50.2000">
    <property type="entry name" value="Glycogen Phosphorylase B"/>
    <property type="match status" value="2"/>
</dbReference>
<evidence type="ECO:0000259" key="1">
    <source>
        <dbReference type="Pfam" id="PF00534"/>
    </source>
</evidence>
<dbReference type="PANTHER" id="PTHR12526:SF630">
    <property type="entry name" value="GLYCOSYLTRANSFERASE"/>
    <property type="match status" value="1"/>
</dbReference>
<evidence type="ECO:0000313" key="3">
    <source>
        <dbReference type="Proteomes" id="UP000746690"/>
    </source>
</evidence>
<reference evidence="2 3" key="1">
    <citation type="submission" date="2020-04" db="EMBL/GenBank/DDBJ databases">
        <title>A Flavivirga sp. nov.</title>
        <authorList>
            <person name="Sun X."/>
        </authorList>
    </citation>
    <scope>NUCLEOTIDE SEQUENCE [LARGE SCALE GENOMIC DNA]</scope>
    <source>
        <strain evidence="2 3">Y03</strain>
    </source>
</reference>
<protein>
    <submittedName>
        <fullName evidence="2">Glycosyltransferase family 4 protein</fullName>
    </submittedName>
</protein>
<sequence>MKLLYITNGVDGPGGLERVLSIKASYLADVLGYDLDIITLNQLSSSLFYNFSDKIKFHNIKASGGVFKYIKSYINGIRNKVKEINPDIILVCDDGLKGFFLPLLIGKSSIMIYERHASKNIIKKTDTPNILQKLKFKAFNLLMHKGAKAFNAFIVLTNDNLNEWPLNNLHVIANPLSFYPEERALLTKRTVISVGNHGFQKGYDRLLESWKLVVGKYPNWNLEIYGKIDAQKKHIKLADDLGIKKNVSFFNPVKNIQDKYKEASIYAMSSRSEGFGMVLIEAMAFGLPCVAYNCPCGPKDIITENKDGFLIENGDINEFANKLVLLIKEQELRSKMGLNARSTAKKYLAENIMLQWDELFKNLKNQNAL</sequence>
<name>A0ABX1RXN7_9FLAO</name>
<dbReference type="InterPro" id="IPR001296">
    <property type="entry name" value="Glyco_trans_1"/>
</dbReference>
<accession>A0ABX1RXN7</accession>
<dbReference type="RefSeq" id="WP_169673906.1">
    <property type="nucleotide sequence ID" value="NZ_JABBHF010000006.1"/>
</dbReference>
<dbReference type="Pfam" id="PF00534">
    <property type="entry name" value="Glycos_transf_1"/>
    <property type="match status" value="1"/>
</dbReference>
<keyword evidence="3" id="KW-1185">Reference proteome</keyword>
<dbReference type="Proteomes" id="UP000746690">
    <property type="component" value="Unassembled WGS sequence"/>
</dbReference>
<dbReference type="SUPFAM" id="SSF53756">
    <property type="entry name" value="UDP-Glycosyltransferase/glycogen phosphorylase"/>
    <property type="match status" value="1"/>
</dbReference>
<evidence type="ECO:0000313" key="2">
    <source>
        <dbReference type="EMBL" id="NMH88336.1"/>
    </source>
</evidence>
<organism evidence="2 3">
    <name type="scientific">Flavivirga algicola</name>
    <dbReference type="NCBI Taxonomy" id="2729136"/>
    <lineage>
        <taxon>Bacteria</taxon>
        <taxon>Pseudomonadati</taxon>
        <taxon>Bacteroidota</taxon>
        <taxon>Flavobacteriia</taxon>
        <taxon>Flavobacteriales</taxon>
        <taxon>Flavobacteriaceae</taxon>
        <taxon>Flavivirga</taxon>
    </lineage>
</organism>
<dbReference type="CDD" id="cd03820">
    <property type="entry name" value="GT4_AmsD-like"/>
    <property type="match status" value="1"/>
</dbReference>
<dbReference type="EMBL" id="JABBHF010000006">
    <property type="protein sequence ID" value="NMH88336.1"/>
    <property type="molecule type" value="Genomic_DNA"/>
</dbReference>
<comment type="caution">
    <text evidence="2">The sequence shown here is derived from an EMBL/GenBank/DDBJ whole genome shotgun (WGS) entry which is preliminary data.</text>
</comment>
<gene>
    <name evidence="2" type="ORF">HHX25_12525</name>
</gene>
<dbReference type="PANTHER" id="PTHR12526">
    <property type="entry name" value="GLYCOSYLTRANSFERASE"/>
    <property type="match status" value="1"/>
</dbReference>